<name>A0A2A6B8H0_PRIPA</name>
<reference evidence="1" key="2">
    <citation type="submission" date="2022-06" db="UniProtKB">
        <authorList>
            <consortium name="EnsemblMetazoa"/>
        </authorList>
    </citation>
    <scope>IDENTIFICATION</scope>
    <source>
        <strain evidence="1">PS312</strain>
    </source>
</reference>
<evidence type="ECO:0000313" key="1">
    <source>
        <dbReference type="EnsemblMetazoa" id="PPA19486.1"/>
    </source>
</evidence>
<gene>
    <name evidence="1" type="primary">WBGene00109040</name>
</gene>
<dbReference type="Proteomes" id="UP000005239">
    <property type="component" value="Unassembled WGS sequence"/>
</dbReference>
<dbReference type="EnsemblMetazoa" id="PPA19486.1">
    <property type="protein sequence ID" value="PPA19486.1"/>
    <property type="gene ID" value="WBGene00109040"/>
</dbReference>
<proteinExistence type="predicted"/>
<sequence length="139" mass="16807">MDSADVDEIQRKAEAKRERREKMKRLCQEMAMRKKIEICLFIFIICFMIFMIIDVRIMIHFECLQKELRQREMKQLEEKKRLYDEERVQVEAAQKAILRQQQLAEELKNLKIGSSQSRLTKGQERLRMRLSARQATKTE</sequence>
<evidence type="ECO:0000313" key="2">
    <source>
        <dbReference type="Proteomes" id="UP000005239"/>
    </source>
</evidence>
<dbReference type="AlphaFoldDB" id="A0A2A6B8H0"/>
<organism evidence="1 2">
    <name type="scientific">Pristionchus pacificus</name>
    <name type="common">Parasitic nematode worm</name>
    <dbReference type="NCBI Taxonomy" id="54126"/>
    <lineage>
        <taxon>Eukaryota</taxon>
        <taxon>Metazoa</taxon>
        <taxon>Ecdysozoa</taxon>
        <taxon>Nematoda</taxon>
        <taxon>Chromadorea</taxon>
        <taxon>Rhabditida</taxon>
        <taxon>Rhabditina</taxon>
        <taxon>Diplogasteromorpha</taxon>
        <taxon>Diplogasteroidea</taxon>
        <taxon>Neodiplogasteridae</taxon>
        <taxon>Pristionchus</taxon>
    </lineage>
</organism>
<accession>A0A8R1YLM6</accession>
<protein>
    <submittedName>
        <fullName evidence="1">Uncharacterized protein</fullName>
    </submittedName>
</protein>
<reference evidence="2" key="1">
    <citation type="journal article" date="2008" name="Nat. Genet.">
        <title>The Pristionchus pacificus genome provides a unique perspective on nematode lifestyle and parasitism.</title>
        <authorList>
            <person name="Dieterich C."/>
            <person name="Clifton S.W."/>
            <person name="Schuster L.N."/>
            <person name="Chinwalla A."/>
            <person name="Delehaunty K."/>
            <person name="Dinkelacker I."/>
            <person name="Fulton L."/>
            <person name="Fulton R."/>
            <person name="Godfrey J."/>
            <person name="Minx P."/>
            <person name="Mitreva M."/>
            <person name="Roeseler W."/>
            <person name="Tian H."/>
            <person name="Witte H."/>
            <person name="Yang S.P."/>
            <person name="Wilson R.K."/>
            <person name="Sommer R.J."/>
        </authorList>
    </citation>
    <scope>NUCLEOTIDE SEQUENCE [LARGE SCALE GENOMIC DNA]</scope>
    <source>
        <strain evidence="2">PS312</strain>
    </source>
</reference>
<keyword evidence="2" id="KW-1185">Reference proteome</keyword>
<accession>A0A2A6B8H0</accession>